<keyword evidence="6 9" id="KW-0408">Iron</keyword>
<name>A3K8H1_SAGS3</name>
<keyword evidence="7 9" id="KW-0464">Manganese</keyword>
<dbReference type="GO" id="GO:0042840">
    <property type="term" value="P:D-glucuronate catabolic process"/>
    <property type="evidence" value="ECO:0007669"/>
    <property type="project" value="TreeGrafter"/>
</dbReference>
<comment type="cofactor">
    <cofactor evidence="9">
        <name>Fe(2+)</name>
        <dbReference type="ChEBI" id="CHEBI:29033"/>
    </cofactor>
    <cofactor evidence="9">
        <name>Mn(2+)</name>
        <dbReference type="ChEBI" id="CHEBI:29035"/>
    </cofactor>
</comment>
<dbReference type="PANTHER" id="PTHR30387:SF2">
    <property type="entry name" value="MANNONATE DEHYDRATASE"/>
    <property type="match status" value="1"/>
</dbReference>
<dbReference type="NCBIfam" id="TIGR00695">
    <property type="entry name" value="uxuA"/>
    <property type="match status" value="1"/>
</dbReference>
<dbReference type="AlphaFoldDB" id="A3K8H1"/>
<evidence type="ECO:0000256" key="3">
    <source>
        <dbReference type="ARBA" id="ARBA00004892"/>
    </source>
</evidence>
<accession>A3K8H1</accession>
<dbReference type="HAMAP" id="MF_00106">
    <property type="entry name" value="UxuA"/>
    <property type="match status" value="1"/>
</dbReference>
<sequence>MIESWRWYGDLDTISLNQILQTGASGIVTALHEIPYGEVWPRDAVAKRTARIRAAGMEWVVCESLPLHEDIKLGSGDLGTLFAHYRQSMANLAAEGVTAICYNFMPLIDWTRTDLAAPVVSGGTCLRFDAVKMAAFELHMLGRAAAEDDYSAAVVTKAAAWHEASSDDDRAALLNAIMCGLPGAYDRYDIEQLRAALARYDGMTRDDIRANFKRFLEEVVPTAEELGVRLCVHPDDPPRDILGLPRVVSGAEDVAWVMGAVDSVANGLTLCSGSLGAGPANDPVAIARTHADRIHFAHLRNVRKEPDGSFEEAAHLEGDTDMVALARVLLDEEAKRQADGRADANIPWRPDHGHDLLDDLTRDNFPGYPLIGRMRGLAEMRGVIAALKAG</sequence>
<organism evidence="10 11">
    <name type="scientific">Sagittula stellata (strain ATCC 700073 / DSM 11524 / E-37)</name>
    <dbReference type="NCBI Taxonomy" id="388399"/>
    <lineage>
        <taxon>Bacteria</taxon>
        <taxon>Pseudomonadati</taxon>
        <taxon>Pseudomonadota</taxon>
        <taxon>Alphaproteobacteria</taxon>
        <taxon>Rhodobacterales</taxon>
        <taxon>Roseobacteraceae</taxon>
        <taxon>Sagittula</taxon>
    </lineage>
</organism>
<evidence type="ECO:0000256" key="4">
    <source>
        <dbReference type="ARBA" id="ARBA00007389"/>
    </source>
</evidence>
<keyword evidence="11" id="KW-1185">Reference proteome</keyword>
<evidence type="ECO:0000256" key="2">
    <source>
        <dbReference type="ARBA" id="ARBA00002713"/>
    </source>
</evidence>
<dbReference type="Proteomes" id="UP000005713">
    <property type="component" value="Unassembled WGS sequence"/>
</dbReference>
<comment type="pathway">
    <text evidence="3 9">Carbohydrate metabolism; pentose and glucuronate interconversion.</text>
</comment>
<dbReference type="GO" id="GO:0008927">
    <property type="term" value="F:mannonate dehydratase activity"/>
    <property type="evidence" value="ECO:0007669"/>
    <property type="project" value="UniProtKB-UniRule"/>
</dbReference>
<comment type="caution">
    <text evidence="10">The sequence shown here is derived from an EMBL/GenBank/DDBJ whole genome shotgun (WGS) entry which is preliminary data.</text>
</comment>
<dbReference type="NCBIfam" id="NF003027">
    <property type="entry name" value="PRK03906.1"/>
    <property type="match status" value="1"/>
</dbReference>
<dbReference type="Gene3D" id="3.20.20.150">
    <property type="entry name" value="Divalent-metal-dependent TIM barrel enzymes"/>
    <property type="match status" value="1"/>
</dbReference>
<protein>
    <recommendedName>
        <fullName evidence="5 9">Mannonate dehydratase</fullName>
        <ecNumber evidence="5 9">4.2.1.8</ecNumber>
    </recommendedName>
    <alternativeName>
        <fullName evidence="9">D-mannonate hydro-lyase</fullName>
    </alternativeName>
</protein>
<comment type="function">
    <text evidence="2 9">Catalyzes the dehydration of D-mannonate.</text>
</comment>
<reference evidence="10 11" key="1">
    <citation type="submission" date="2006-06" db="EMBL/GenBank/DDBJ databases">
        <authorList>
            <person name="Moran M.A."/>
            <person name="Ferriera S."/>
            <person name="Johnson J."/>
            <person name="Kravitz S."/>
            <person name="Beeson K."/>
            <person name="Sutton G."/>
            <person name="Rogers Y.-H."/>
            <person name="Friedman R."/>
            <person name="Frazier M."/>
            <person name="Venter J.C."/>
        </authorList>
    </citation>
    <scope>NUCLEOTIDE SEQUENCE [LARGE SCALE GENOMIC DNA]</scope>
    <source>
        <strain evidence="10 11">E-37</strain>
    </source>
</reference>
<dbReference type="EMBL" id="AAYA01000014">
    <property type="protein sequence ID" value="EBA06650.1"/>
    <property type="molecule type" value="Genomic_DNA"/>
</dbReference>
<dbReference type="SUPFAM" id="SSF51658">
    <property type="entry name" value="Xylose isomerase-like"/>
    <property type="match status" value="1"/>
</dbReference>
<dbReference type="EC" id="4.2.1.8" evidence="5 9"/>
<dbReference type="InterPro" id="IPR004628">
    <property type="entry name" value="Man_deHydtase"/>
</dbReference>
<evidence type="ECO:0000313" key="11">
    <source>
        <dbReference type="Proteomes" id="UP000005713"/>
    </source>
</evidence>
<evidence type="ECO:0000256" key="6">
    <source>
        <dbReference type="ARBA" id="ARBA00023004"/>
    </source>
</evidence>
<dbReference type="InterPro" id="IPR036237">
    <property type="entry name" value="Xyl_isomerase-like_sf"/>
</dbReference>
<dbReference type="GO" id="GO:0008198">
    <property type="term" value="F:ferrous iron binding"/>
    <property type="evidence" value="ECO:0007669"/>
    <property type="project" value="TreeGrafter"/>
</dbReference>
<dbReference type="UniPathway" id="UPA00246"/>
<gene>
    <name evidence="9" type="primary">uxuA</name>
    <name evidence="10" type="ORF">SSE37_10353</name>
</gene>
<evidence type="ECO:0000256" key="8">
    <source>
        <dbReference type="ARBA" id="ARBA00023239"/>
    </source>
</evidence>
<dbReference type="PIRSF" id="PIRSF016049">
    <property type="entry name" value="Man_dehyd"/>
    <property type="match status" value="1"/>
</dbReference>
<evidence type="ECO:0000256" key="5">
    <source>
        <dbReference type="ARBA" id="ARBA00012927"/>
    </source>
</evidence>
<evidence type="ECO:0000256" key="9">
    <source>
        <dbReference type="HAMAP-Rule" id="MF_00106"/>
    </source>
</evidence>
<dbReference type="Pfam" id="PF03786">
    <property type="entry name" value="UxuA"/>
    <property type="match status" value="1"/>
</dbReference>
<evidence type="ECO:0000256" key="7">
    <source>
        <dbReference type="ARBA" id="ARBA00023211"/>
    </source>
</evidence>
<dbReference type="eggNOG" id="COG1312">
    <property type="taxonomic scope" value="Bacteria"/>
</dbReference>
<comment type="catalytic activity">
    <reaction evidence="1 9">
        <text>D-mannonate = 2-dehydro-3-deoxy-D-gluconate + H2O</text>
        <dbReference type="Rhea" id="RHEA:20097"/>
        <dbReference type="ChEBI" id="CHEBI:15377"/>
        <dbReference type="ChEBI" id="CHEBI:17767"/>
        <dbReference type="ChEBI" id="CHEBI:57990"/>
        <dbReference type="EC" id="4.2.1.8"/>
    </reaction>
</comment>
<dbReference type="OrthoDB" id="9780250at2"/>
<dbReference type="PANTHER" id="PTHR30387">
    <property type="entry name" value="MANNONATE DEHYDRATASE"/>
    <property type="match status" value="1"/>
</dbReference>
<evidence type="ECO:0000313" key="10">
    <source>
        <dbReference type="EMBL" id="EBA06650.1"/>
    </source>
</evidence>
<keyword evidence="8 9" id="KW-0456">Lyase</keyword>
<dbReference type="RefSeq" id="WP_005862309.1">
    <property type="nucleotide sequence ID" value="NZ_AAYA01000014.1"/>
</dbReference>
<evidence type="ECO:0000256" key="1">
    <source>
        <dbReference type="ARBA" id="ARBA00001794"/>
    </source>
</evidence>
<proteinExistence type="inferred from homology"/>
<comment type="similarity">
    <text evidence="4 9">Belongs to the mannonate dehydratase family.</text>
</comment>
<dbReference type="GO" id="GO:0030145">
    <property type="term" value="F:manganese ion binding"/>
    <property type="evidence" value="ECO:0007669"/>
    <property type="project" value="TreeGrafter"/>
</dbReference>